<gene>
    <name evidence="2" type="ORF">B0H64DRAFT_477931</name>
</gene>
<feature type="compositionally biased region" description="Basic and acidic residues" evidence="1">
    <location>
        <begin position="251"/>
        <end position="274"/>
    </location>
</feature>
<evidence type="ECO:0000313" key="3">
    <source>
        <dbReference type="Proteomes" id="UP001278766"/>
    </source>
</evidence>
<dbReference type="AlphaFoldDB" id="A0AAE0LNM3"/>
<feature type="compositionally biased region" description="Polar residues" evidence="1">
    <location>
        <begin position="238"/>
        <end position="248"/>
    </location>
</feature>
<dbReference type="GeneID" id="87845174"/>
<evidence type="ECO:0000256" key="1">
    <source>
        <dbReference type="SAM" id="MobiDB-lite"/>
    </source>
</evidence>
<reference evidence="2" key="1">
    <citation type="journal article" date="2023" name="Mol. Phylogenet. Evol.">
        <title>Genome-scale phylogeny and comparative genomics of the fungal order Sordariales.</title>
        <authorList>
            <person name="Hensen N."/>
            <person name="Bonometti L."/>
            <person name="Westerberg I."/>
            <person name="Brannstrom I.O."/>
            <person name="Guillou S."/>
            <person name="Cros-Aarteil S."/>
            <person name="Calhoun S."/>
            <person name="Haridas S."/>
            <person name="Kuo A."/>
            <person name="Mondo S."/>
            <person name="Pangilinan J."/>
            <person name="Riley R."/>
            <person name="LaButti K."/>
            <person name="Andreopoulos B."/>
            <person name="Lipzen A."/>
            <person name="Chen C."/>
            <person name="Yan M."/>
            <person name="Daum C."/>
            <person name="Ng V."/>
            <person name="Clum A."/>
            <person name="Steindorff A."/>
            <person name="Ohm R.A."/>
            <person name="Martin F."/>
            <person name="Silar P."/>
            <person name="Natvig D.O."/>
            <person name="Lalanne C."/>
            <person name="Gautier V."/>
            <person name="Ament-Velasquez S.L."/>
            <person name="Kruys A."/>
            <person name="Hutchinson M.I."/>
            <person name="Powell A.J."/>
            <person name="Barry K."/>
            <person name="Miller A.N."/>
            <person name="Grigoriev I.V."/>
            <person name="Debuchy R."/>
            <person name="Gladieux P."/>
            <person name="Hiltunen Thoren M."/>
            <person name="Johannesson H."/>
        </authorList>
    </citation>
    <scope>NUCLEOTIDE SEQUENCE</scope>
    <source>
        <strain evidence="2">CBS 168.71</strain>
    </source>
</reference>
<protein>
    <submittedName>
        <fullName evidence="2">Uncharacterized protein</fullName>
    </submittedName>
</protein>
<reference evidence="2" key="2">
    <citation type="submission" date="2023-06" db="EMBL/GenBank/DDBJ databases">
        <authorList>
            <consortium name="Lawrence Berkeley National Laboratory"/>
            <person name="Haridas S."/>
            <person name="Hensen N."/>
            <person name="Bonometti L."/>
            <person name="Westerberg I."/>
            <person name="Brannstrom I.O."/>
            <person name="Guillou S."/>
            <person name="Cros-Aarteil S."/>
            <person name="Calhoun S."/>
            <person name="Kuo A."/>
            <person name="Mondo S."/>
            <person name="Pangilinan J."/>
            <person name="Riley R."/>
            <person name="Labutti K."/>
            <person name="Andreopoulos B."/>
            <person name="Lipzen A."/>
            <person name="Chen C."/>
            <person name="Yanf M."/>
            <person name="Daum C."/>
            <person name="Ng V."/>
            <person name="Clum A."/>
            <person name="Steindorff A."/>
            <person name="Ohm R."/>
            <person name="Martin F."/>
            <person name="Silar P."/>
            <person name="Natvig D."/>
            <person name="Lalanne C."/>
            <person name="Gautier V."/>
            <person name="Ament-Velasquez S.L."/>
            <person name="Kruys A."/>
            <person name="Hutchinson M.I."/>
            <person name="Powell A.J."/>
            <person name="Barry K."/>
            <person name="Miller A.N."/>
            <person name="Grigoriev I.V."/>
            <person name="Debuchy R."/>
            <person name="Gladieux P."/>
            <person name="Thoren M.H."/>
            <person name="Johannesson H."/>
        </authorList>
    </citation>
    <scope>NUCLEOTIDE SEQUENCE</scope>
    <source>
        <strain evidence="2">CBS 168.71</strain>
    </source>
</reference>
<dbReference type="EMBL" id="JAUEPN010000008">
    <property type="protein sequence ID" value="KAK3291737.1"/>
    <property type="molecule type" value="Genomic_DNA"/>
</dbReference>
<organism evidence="2 3">
    <name type="scientific">Chaetomium fimeti</name>
    <dbReference type="NCBI Taxonomy" id="1854472"/>
    <lineage>
        <taxon>Eukaryota</taxon>
        <taxon>Fungi</taxon>
        <taxon>Dikarya</taxon>
        <taxon>Ascomycota</taxon>
        <taxon>Pezizomycotina</taxon>
        <taxon>Sordariomycetes</taxon>
        <taxon>Sordariomycetidae</taxon>
        <taxon>Sordariales</taxon>
        <taxon>Chaetomiaceae</taxon>
        <taxon>Chaetomium</taxon>
    </lineage>
</organism>
<proteinExistence type="predicted"/>
<dbReference type="RefSeq" id="XP_062655251.1">
    <property type="nucleotide sequence ID" value="XM_062808226.1"/>
</dbReference>
<dbReference type="Proteomes" id="UP001278766">
    <property type="component" value="Unassembled WGS sequence"/>
</dbReference>
<sequence length="293" mass="32841">MGPMRKTGQGSSARWSKVIQSEDDYRDIMWTDLLNIARKNWEQVILDPSSLPVRDAKKNGYRNAPAWWAAVEKNSNVYCHAEDAVEHDFETALRAGDLSLPYVRVAESRSGRKFYDVQDRDNPHSNLKIAVWGCYGDESFEEQQKGHPIELCTQSRKRPGCQDVAKTLNIEYCTREKLQEERGVIAASNQSYGGAGRGHSDSGPSSSGRRSGPSGPPSNLPSSSMRPSGRGGRGADMSQLSGKMSSLDVSPPRRESARKERAGKEEYWTWDPKRREYYHMHRDGTVSVSRSGR</sequence>
<keyword evidence="3" id="KW-1185">Reference proteome</keyword>
<feature type="region of interest" description="Disordered" evidence="1">
    <location>
        <begin position="188"/>
        <end position="274"/>
    </location>
</feature>
<name>A0AAE0LNM3_9PEZI</name>
<evidence type="ECO:0000313" key="2">
    <source>
        <dbReference type="EMBL" id="KAK3291737.1"/>
    </source>
</evidence>
<feature type="compositionally biased region" description="Low complexity" evidence="1">
    <location>
        <begin position="201"/>
        <end position="213"/>
    </location>
</feature>
<comment type="caution">
    <text evidence="2">The sequence shown here is derived from an EMBL/GenBank/DDBJ whole genome shotgun (WGS) entry which is preliminary data.</text>
</comment>
<accession>A0AAE0LNM3</accession>